<dbReference type="GO" id="GO:0008745">
    <property type="term" value="F:N-acetylmuramoyl-L-alanine amidase activity"/>
    <property type="evidence" value="ECO:0007669"/>
    <property type="project" value="UniProtKB-EC"/>
</dbReference>
<keyword evidence="3" id="KW-0378">Hydrolase</keyword>
<dbReference type="GO" id="GO:0009254">
    <property type="term" value="P:peptidoglycan turnover"/>
    <property type="evidence" value="ECO:0007669"/>
    <property type="project" value="TreeGrafter"/>
</dbReference>
<accession>A0A6M1LKA1</accession>
<dbReference type="RefSeq" id="WP_164694532.1">
    <property type="nucleotide sequence ID" value="NZ_JAAIKB010000004.1"/>
</dbReference>
<dbReference type="Pfam" id="PF08239">
    <property type="entry name" value="SH3_3"/>
    <property type="match status" value="1"/>
</dbReference>
<keyword evidence="7" id="KW-1185">Reference proteome</keyword>
<comment type="caution">
    <text evidence="6">The sequence shown here is derived from an EMBL/GenBank/DDBJ whole genome shotgun (WGS) entry which is preliminary data.</text>
</comment>
<dbReference type="GO" id="GO:0071555">
    <property type="term" value="P:cell wall organization"/>
    <property type="evidence" value="ECO:0007669"/>
    <property type="project" value="UniProtKB-KW"/>
</dbReference>
<dbReference type="Proteomes" id="UP000475385">
    <property type="component" value="Unassembled WGS sequence"/>
</dbReference>
<dbReference type="GO" id="GO:0009253">
    <property type="term" value="P:peptidoglycan catabolic process"/>
    <property type="evidence" value="ECO:0007669"/>
    <property type="project" value="InterPro"/>
</dbReference>
<evidence type="ECO:0000313" key="7">
    <source>
        <dbReference type="Proteomes" id="UP000475385"/>
    </source>
</evidence>
<name>A0A6M1LKA1_9PROT</name>
<dbReference type="InterPro" id="IPR051206">
    <property type="entry name" value="NAMLAA_amidase_2"/>
</dbReference>
<dbReference type="SMART" id="SM00644">
    <property type="entry name" value="Ami_2"/>
    <property type="match status" value="1"/>
</dbReference>
<sequence>MQVKRNRLEGVPFDATPHVGGRITPRFIVMHYTAGGSALGSVRAIRDRGLSAHLFVERDGSVIQTVEFNVAAFHAGPSAWRGFNGLNGHSIGIEIANLGFLDRRVGDGWTRDGLGRVLAADQVVVARHRNGGPEMGWEAFPEPQLKAVEAITLALRAAYPTIQEVVGHDDIAPARKVDPGPAFPMRRFQALGGGAAGSGSLAENDFGEFEVVVRDELNLRGGPGPAFAVVAKLAPGTKLRVLREEGDWRLVDLQGDGVQDGFVHGAFLRRLGS</sequence>
<dbReference type="PANTHER" id="PTHR30417:SF1">
    <property type="entry name" value="N-ACETYLMURAMOYL-L-ALANINE AMIDASE AMID"/>
    <property type="match status" value="1"/>
</dbReference>
<dbReference type="AlphaFoldDB" id="A0A6M1LKA1"/>
<dbReference type="Gene3D" id="2.30.30.40">
    <property type="entry name" value="SH3 Domains"/>
    <property type="match status" value="1"/>
</dbReference>
<dbReference type="InterPro" id="IPR036505">
    <property type="entry name" value="Amidase/PGRP_sf"/>
</dbReference>
<proteinExistence type="predicted"/>
<protein>
    <recommendedName>
        <fullName evidence="2">N-acetylmuramoyl-L-alanine amidase</fullName>
        <ecNumber evidence="2">3.5.1.28</ecNumber>
    </recommendedName>
</protein>
<dbReference type="InterPro" id="IPR002502">
    <property type="entry name" value="Amidase_domain"/>
</dbReference>
<dbReference type="InterPro" id="IPR003646">
    <property type="entry name" value="SH3-like_bac-type"/>
</dbReference>
<evidence type="ECO:0000256" key="2">
    <source>
        <dbReference type="ARBA" id="ARBA00011901"/>
    </source>
</evidence>
<evidence type="ECO:0000259" key="5">
    <source>
        <dbReference type="SMART" id="SM00644"/>
    </source>
</evidence>
<dbReference type="Gene3D" id="3.40.80.10">
    <property type="entry name" value="Peptidoglycan recognition protein-like"/>
    <property type="match status" value="1"/>
</dbReference>
<dbReference type="PANTHER" id="PTHR30417">
    <property type="entry name" value="N-ACETYLMURAMOYL-L-ALANINE AMIDASE AMID"/>
    <property type="match status" value="1"/>
</dbReference>
<dbReference type="Pfam" id="PF01510">
    <property type="entry name" value="Amidase_2"/>
    <property type="match status" value="1"/>
</dbReference>
<evidence type="ECO:0000256" key="3">
    <source>
        <dbReference type="ARBA" id="ARBA00022801"/>
    </source>
</evidence>
<dbReference type="CDD" id="cd06583">
    <property type="entry name" value="PGRP"/>
    <property type="match status" value="1"/>
</dbReference>
<evidence type="ECO:0000256" key="4">
    <source>
        <dbReference type="ARBA" id="ARBA00023316"/>
    </source>
</evidence>
<reference evidence="6 7" key="1">
    <citation type="submission" date="2020-03" db="EMBL/GenBank/DDBJ databases">
        <title>Roseomonas stagni sp. nov., isolated from pond water in Japan.</title>
        <authorList>
            <person name="Furuhata K."/>
            <person name="Miyamoto H."/>
            <person name="Goto K."/>
        </authorList>
    </citation>
    <scope>NUCLEOTIDE SEQUENCE [LARGE SCALE GENOMIC DNA]</scope>
    <source>
        <strain evidence="6 7">PeD5</strain>
    </source>
</reference>
<evidence type="ECO:0000256" key="1">
    <source>
        <dbReference type="ARBA" id="ARBA00001561"/>
    </source>
</evidence>
<dbReference type="EC" id="3.5.1.28" evidence="2"/>
<organism evidence="6 7">
    <name type="scientific">Falsiroseomonas algicola</name>
    <dbReference type="NCBI Taxonomy" id="2716930"/>
    <lineage>
        <taxon>Bacteria</taxon>
        <taxon>Pseudomonadati</taxon>
        <taxon>Pseudomonadota</taxon>
        <taxon>Alphaproteobacteria</taxon>
        <taxon>Acetobacterales</taxon>
        <taxon>Roseomonadaceae</taxon>
        <taxon>Falsiroseomonas</taxon>
    </lineage>
</organism>
<dbReference type="EMBL" id="JAAIKB010000004">
    <property type="protein sequence ID" value="NGM20617.1"/>
    <property type="molecule type" value="Genomic_DNA"/>
</dbReference>
<dbReference type="SUPFAM" id="SSF55846">
    <property type="entry name" value="N-acetylmuramoyl-L-alanine amidase-like"/>
    <property type="match status" value="1"/>
</dbReference>
<keyword evidence="4" id="KW-0961">Cell wall biogenesis/degradation</keyword>
<comment type="catalytic activity">
    <reaction evidence="1">
        <text>Hydrolyzes the link between N-acetylmuramoyl residues and L-amino acid residues in certain cell-wall glycopeptides.</text>
        <dbReference type="EC" id="3.5.1.28"/>
    </reaction>
</comment>
<feature type="domain" description="N-acetylmuramoyl-L-alanine amidase" evidence="5">
    <location>
        <begin position="14"/>
        <end position="180"/>
    </location>
</feature>
<gene>
    <name evidence="6" type="ORF">G3576_11380</name>
</gene>
<evidence type="ECO:0000313" key="6">
    <source>
        <dbReference type="EMBL" id="NGM20617.1"/>
    </source>
</evidence>